<accession>A0A0F9BPF1</accession>
<name>A0A0F9BPF1_9ZZZZ</name>
<organism evidence="1">
    <name type="scientific">marine sediment metagenome</name>
    <dbReference type="NCBI Taxonomy" id="412755"/>
    <lineage>
        <taxon>unclassified sequences</taxon>
        <taxon>metagenomes</taxon>
        <taxon>ecological metagenomes</taxon>
    </lineage>
</organism>
<dbReference type="EMBL" id="LAZR01036870">
    <property type="protein sequence ID" value="KKL23725.1"/>
    <property type="molecule type" value="Genomic_DNA"/>
</dbReference>
<gene>
    <name evidence="1" type="ORF">LCGC14_2422490</name>
</gene>
<dbReference type="AlphaFoldDB" id="A0A0F9BPF1"/>
<comment type="caution">
    <text evidence="1">The sequence shown here is derived from an EMBL/GenBank/DDBJ whole genome shotgun (WGS) entry which is preliminary data.</text>
</comment>
<reference evidence="1" key="1">
    <citation type="journal article" date="2015" name="Nature">
        <title>Complex archaea that bridge the gap between prokaryotes and eukaryotes.</title>
        <authorList>
            <person name="Spang A."/>
            <person name="Saw J.H."/>
            <person name="Jorgensen S.L."/>
            <person name="Zaremba-Niedzwiedzka K."/>
            <person name="Martijn J."/>
            <person name="Lind A.E."/>
            <person name="van Eijk R."/>
            <person name="Schleper C."/>
            <person name="Guy L."/>
            <person name="Ettema T.J."/>
        </authorList>
    </citation>
    <scope>NUCLEOTIDE SEQUENCE</scope>
</reference>
<sequence>MSQKKTSGPCGFSFAEIIAMADRFGTQAATFGLTDPQLLNEFCLGLGDALTRELPLSGMTCDPEEYVSRVVRVAATFSDTFIQTELWSDCAELGPYSGPLPKDDRLCDAAQAFVDSFCGMREVLGVSASELLDLLARIQVALSVRLFRAQCPQMASTCDPKTVQMHS</sequence>
<protein>
    <submittedName>
        <fullName evidence="1">Uncharacterized protein</fullName>
    </submittedName>
</protein>
<proteinExistence type="predicted"/>
<evidence type="ECO:0000313" key="1">
    <source>
        <dbReference type="EMBL" id="KKL23725.1"/>
    </source>
</evidence>